<dbReference type="Gramene" id="PGSC0003DMT400090519">
    <property type="protein sequence ID" value="PGSC0003DMT400090519"/>
    <property type="gene ID" value="PGSC0003DMG400040090"/>
</dbReference>
<dbReference type="EnsemblPlants" id="PGSC0003DMT400090519">
    <property type="protein sequence ID" value="PGSC0003DMT400090519"/>
    <property type="gene ID" value="PGSC0003DMG400040090"/>
</dbReference>
<dbReference type="HOGENOM" id="CLU_1819244_0_0_1"/>
<sequence>MSLSIGASNNNQDVIIISDDSDGDDSSKSHGLTSVADNETLILGSVDFSQEVDQEITSHSTKTLQPVELHKLASTSRTIRLKNESTRALARGPMIRGSNAVVPRRLYRSQRMRASNDYEVMKEKTKRTTKKSAMSKRKKSAP</sequence>
<protein>
    <submittedName>
        <fullName evidence="2">Uncharacterized protein</fullName>
    </submittedName>
</protein>
<dbReference type="PaxDb" id="4113-PGSC0003DMT400090519"/>
<accession>M1DKK4</accession>
<organism evidence="2 3">
    <name type="scientific">Solanum tuberosum</name>
    <name type="common">Potato</name>
    <dbReference type="NCBI Taxonomy" id="4113"/>
    <lineage>
        <taxon>Eukaryota</taxon>
        <taxon>Viridiplantae</taxon>
        <taxon>Streptophyta</taxon>
        <taxon>Embryophyta</taxon>
        <taxon>Tracheophyta</taxon>
        <taxon>Spermatophyta</taxon>
        <taxon>Magnoliopsida</taxon>
        <taxon>eudicotyledons</taxon>
        <taxon>Gunneridae</taxon>
        <taxon>Pentapetalae</taxon>
        <taxon>asterids</taxon>
        <taxon>lamiids</taxon>
        <taxon>Solanales</taxon>
        <taxon>Solanaceae</taxon>
        <taxon>Solanoideae</taxon>
        <taxon>Solaneae</taxon>
        <taxon>Solanum</taxon>
    </lineage>
</organism>
<dbReference type="eggNOG" id="ENOG502R857">
    <property type="taxonomic scope" value="Eukaryota"/>
</dbReference>
<dbReference type="InParanoid" id="M1DKK4"/>
<keyword evidence="3" id="KW-1185">Reference proteome</keyword>
<name>M1DKK4_SOLTU</name>
<dbReference type="AlphaFoldDB" id="M1DKK4"/>
<feature type="region of interest" description="Disordered" evidence="1">
    <location>
        <begin position="113"/>
        <end position="142"/>
    </location>
</feature>
<feature type="compositionally biased region" description="Basic residues" evidence="1">
    <location>
        <begin position="124"/>
        <end position="142"/>
    </location>
</feature>
<evidence type="ECO:0000256" key="1">
    <source>
        <dbReference type="SAM" id="MobiDB-lite"/>
    </source>
</evidence>
<dbReference type="Proteomes" id="UP000011115">
    <property type="component" value="Unassembled WGS sequence"/>
</dbReference>
<evidence type="ECO:0000313" key="3">
    <source>
        <dbReference type="Proteomes" id="UP000011115"/>
    </source>
</evidence>
<reference evidence="2" key="2">
    <citation type="submission" date="2015-06" db="UniProtKB">
        <authorList>
            <consortium name="EnsemblPlants"/>
        </authorList>
    </citation>
    <scope>IDENTIFICATION</scope>
    <source>
        <strain evidence="2">DM1-3 516 R44</strain>
    </source>
</reference>
<feature type="compositionally biased region" description="Basic and acidic residues" evidence="1">
    <location>
        <begin position="114"/>
        <end position="123"/>
    </location>
</feature>
<feature type="region of interest" description="Disordered" evidence="1">
    <location>
        <begin position="15"/>
        <end position="35"/>
    </location>
</feature>
<proteinExistence type="predicted"/>
<evidence type="ECO:0000313" key="2">
    <source>
        <dbReference type="EnsemblPlants" id="PGSC0003DMT400090519"/>
    </source>
</evidence>
<reference evidence="3" key="1">
    <citation type="journal article" date="2011" name="Nature">
        <title>Genome sequence and analysis of the tuber crop potato.</title>
        <authorList>
            <consortium name="The Potato Genome Sequencing Consortium"/>
        </authorList>
    </citation>
    <scope>NUCLEOTIDE SEQUENCE [LARGE SCALE GENOMIC DNA]</scope>
    <source>
        <strain evidence="3">cv. DM1-3 516 R44</strain>
    </source>
</reference>